<name>A0A6P1M4Z4_9BACT</name>
<keyword evidence="1" id="KW-0732">Signal</keyword>
<evidence type="ECO:0000313" key="2">
    <source>
        <dbReference type="EMBL" id="QHI69122.1"/>
    </source>
</evidence>
<feature type="signal peptide" evidence="1">
    <location>
        <begin position="1"/>
        <end position="26"/>
    </location>
</feature>
<feature type="chain" id="PRO_5026985709" description="LamG-like jellyroll fold domain-containing protein" evidence="1">
    <location>
        <begin position="27"/>
        <end position="773"/>
    </location>
</feature>
<dbReference type="SUPFAM" id="SSF49899">
    <property type="entry name" value="Concanavalin A-like lectins/glucanases"/>
    <property type="match status" value="1"/>
</dbReference>
<dbReference type="KEGG" id="taer:GT409_06560"/>
<dbReference type="RefSeq" id="WP_160628138.1">
    <property type="nucleotide sequence ID" value="NZ_CP047593.1"/>
</dbReference>
<keyword evidence="3" id="KW-1185">Reference proteome</keyword>
<evidence type="ECO:0008006" key="4">
    <source>
        <dbReference type="Google" id="ProtNLM"/>
    </source>
</evidence>
<dbReference type="Gene3D" id="2.60.120.200">
    <property type="match status" value="1"/>
</dbReference>
<protein>
    <recommendedName>
        <fullName evidence="4">LamG-like jellyroll fold domain-containing protein</fullName>
    </recommendedName>
</protein>
<reference evidence="2 3" key="1">
    <citation type="submission" date="2020-01" db="EMBL/GenBank/DDBJ databases">
        <title>Ponticoccus aerotolerans gen. nov., sp. nov., an anaerobic bacterium and proposal of Ponticoccusceae fam. nov., Ponticoccusles ord. nov. and Ponticoccuse classis nov. in the phylum Kiritimatiellaeota.</title>
        <authorList>
            <person name="Zhou L.Y."/>
            <person name="Du Z.J."/>
        </authorList>
    </citation>
    <scope>NUCLEOTIDE SEQUENCE [LARGE SCALE GENOMIC DNA]</scope>
    <source>
        <strain evidence="2 3">S-5007</strain>
    </source>
</reference>
<sequence length="773" mass="85936">MRSWTPIRWKQTLFISVLMGAAAVMAQTQWWGSYDGSSSNTLAFYSFDESSVYTNGASVYSAVVPDQSDRTWDATYPVSTATCAFDAGGRKGFGLQVPGGSDIASKCSTWNGASIFPSEPDPSLTIECWVLFNDDTSRQFLISKGDAWSSKGGYDLWYDAGELKSAFGDSDTNTMPVTVAWIPFTGVWYHVAATWNAEDDTARMYVNGEELVAREFAGRSIINHTRTLAIGQRCVSNYNGLDGMIDDVRISRVAYEFKPSVRPFRATYPAGKKFWFSFYSTLDADTEYALANGATGMGPYYGSLSNQQYYYDWADERGVNISYKVRPACMSDFSTSQMHDSGFVWPSDETIIADAIKAVTAVRYNPNIAMWDLHPEEVLFYDAQEVHYLELISSVVHAYDPFDRPLMMYEQNNRTAANLSITLPYQDICAKGTYVQAVNSGEFKNNRIWARWSIEQELGAIAAVNSNAVPWIMLWMAWDAAEGEEHLIDDWCRHDAYMGLILGGKGINVWSGFRPRSGFEDDFQAYFDGYLSVAADLNLDKNFAPVFLYGTEVIGVTHTVTSGPAELELIYTPNASEGTFTNSYPSVTYALRQYLGQQYLFAVNSATQAVTLTFSGVPDVPRTDLFQGLETPASGGSFSTTLDPYEVIAYRFDGYETWRDGEFTAQQILDGAGDETADPDGDGRTNREEFIAGTDPNLGTDFFRADLVFSNDWKTVSFGTASNRFYGVDRSTNLVSGSWIPMLENEQGTGADLSVIDTNDVPSAFYRTRVTRP</sequence>
<evidence type="ECO:0000256" key="1">
    <source>
        <dbReference type="SAM" id="SignalP"/>
    </source>
</evidence>
<organism evidence="2 3">
    <name type="scientific">Tichowtungia aerotolerans</name>
    <dbReference type="NCBI Taxonomy" id="2697043"/>
    <lineage>
        <taxon>Bacteria</taxon>
        <taxon>Pseudomonadati</taxon>
        <taxon>Kiritimatiellota</taxon>
        <taxon>Tichowtungiia</taxon>
        <taxon>Tichowtungiales</taxon>
        <taxon>Tichowtungiaceae</taxon>
        <taxon>Tichowtungia</taxon>
    </lineage>
</organism>
<proteinExistence type="predicted"/>
<accession>A0A6P1M4Z4</accession>
<dbReference type="Proteomes" id="UP000464954">
    <property type="component" value="Chromosome"/>
</dbReference>
<dbReference type="Pfam" id="PF13385">
    <property type="entry name" value="Laminin_G_3"/>
    <property type="match status" value="1"/>
</dbReference>
<gene>
    <name evidence="2" type="ORF">GT409_06560</name>
</gene>
<evidence type="ECO:0000313" key="3">
    <source>
        <dbReference type="Proteomes" id="UP000464954"/>
    </source>
</evidence>
<dbReference type="AlphaFoldDB" id="A0A6P1M4Z4"/>
<dbReference type="EMBL" id="CP047593">
    <property type="protein sequence ID" value="QHI69122.1"/>
    <property type="molecule type" value="Genomic_DNA"/>
</dbReference>
<dbReference type="InterPro" id="IPR013320">
    <property type="entry name" value="ConA-like_dom_sf"/>
</dbReference>